<feature type="coiled-coil region" evidence="1">
    <location>
        <begin position="28"/>
        <end position="55"/>
    </location>
</feature>
<accession>A0ABR2ZMT8</accession>
<comment type="caution">
    <text evidence="3">The sequence shown here is derived from an EMBL/GenBank/DDBJ whole genome shotgun (WGS) entry which is preliminary data.</text>
</comment>
<sequence length="224" mass="26402">MPRPKKYKMKEQQRQAIRAKSASYYERNSQKIKTLKQVERERRMKKNECKLTEARILRCEERELEQDMCLKSKLTNAKSTARSGDLIWRLRHLHNRLDNILLGCGTEYVESLYTKLVDWLDSGYSPTSPDSPVTPIEAKFYRMADTAAWIRDGILRKYGQSERYQEADNLVKRFHHVGQCISDLLLWGLAGDLQALHNKKKLPYQSPAEEKWLNYNFINKDLCM</sequence>
<evidence type="ECO:0000313" key="3">
    <source>
        <dbReference type="EMBL" id="KAL0062244.1"/>
    </source>
</evidence>
<feature type="region of interest" description="Disordered" evidence="2">
    <location>
        <begin position="1"/>
        <end position="20"/>
    </location>
</feature>
<dbReference type="EMBL" id="JBBXMP010000110">
    <property type="protein sequence ID" value="KAL0062244.1"/>
    <property type="molecule type" value="Genomic_DNA"/>
</dbReference>
<proteinExistence type="predicted"/>
<evidence type="ECO:0000313" key="4">
    <source>
        <dbReference type="Proteomes" id="UP001437256"/>
    </source>
</evidence>
<evidence type="ECO:0000256" key="2">
    <source>
        <dbReference type="SAM" id="MobiDB-lite"/>
    </source>
</evidence>
<organism evidence="3 4">
    <name type="scientific">Marasmius tenuissimus</name>
    <dbReference type="NCBI Taxonomy" id="585030"/>
    <lineage>
        <taxon>Eukaryota</taxon>
        <taxon>Fungi</taxon>
        <taxon>Dikarya</taxon>
        <taxon>Basidiomycota</taxon>
        <taxon>Agaricomycotina</taxon>
        <taxon>Agaricomycetes</taxon>
        <taxon>Agaricomycetidae</taxon>
        <taxon>Agaricales</taxon>
        <taxon>Marasmiineae</taxon>
        <taxon>Marasmiaceae</taxon>
        <taxon>Marasmius</taxon>
    </lineage>
</organism>
<protein>
    <submittedName>
        <fullName evidence="3">Uncharacterized protein</fullName>
    </submittedName>
</protein>
<evidence type="ECO:0000256" key="1">
    <source>
        <dbReference type="SAM" id="Coils"/>
    </source>
</evidence>
<reference evidence="3 4" key="1">
    <citation type="submission" date="2024-05" db="EMBL/GenBank/DDBJ databases">
        <title>A draft genome resource for the thread blight pathogen Marasmius tenuissimus strain MS-2.</title>
        <authorList>
            <person name="Yulfo-Soto G.E."/>
            <person name="Baruah I.K."/>
            <person name="Amoako-Attah I."/>
            <person name="Bukari Y."/>
            <person name="Meinhardt L.W."/>
            <person name="Bailey B.A."/>
            <person name="Cohen S.P."/>
        </authorList>
    </citation>
    <scope>NUCLEOTIDE SEQUENCE [LARGE SCALE GENOMIC DNA]</scope>
    <source>
        <strain evidence="3 4">MS-2</strain>
    </source>
</reference>
<keyword evidence="4" id="KW-1185">Reference proteome</keyword>
<gene>
    <name evidence="3" type="ORF">AAF712_010874</name>
</gene>
<keyword evidence="1" id="KW-0175">Coiled coil</keyword>
<name>A0ABR2ZMT8_9AGAR</name>
<dbReference type="Proteomes" id="UP001437256">
    <property type="component" value="Unassembled WGS sequence"/>
</dbReference>